<proteinExistence type="predicted"/>
<evidence type="ECO:0000313" key="1">
    <source>
        <dbReference type="EMBL" id="MFD1709088.1"/>
    </source>
</evidence>
<dbReference type="Pfam" id="PF11367">
    <property type="entry name" value="Tail_completion_gp17"/>
    <property type="match status" value="1"/>
</dbReference>
<name>A0ABW4KPF7_9BURK</name>
<keyword evidence="2" id="KW-1185">Reference proteome</keyword>
<dbReference type="Proteomes" id="UP001597304">
    <property type="component" value="Unassembled WGS sequence"/>
</dbReference>
<gene>
    <name evidence="1" type="ORF">ACFSF0_00555</name>
</gene>
<dbReference type="EMBL" id="JBHUEJ010000002">
    <property type="protein sequence ID" value="MFD1709088.1"/>
    <property type="molecule type" value="Genomic_DNA"/>
</dbReference>
<organism evidence="1 2">
    <name type="scientific">Ottowia flava</name>
    <dbReference type="NCBI Taxonomy" id="2675430"/>
    <lineage>
        <taxon>Bacteria</taxon>
        <taxon>Pseudomonadati</taxon>
        <taxon>Pseudomonadota</taxon>
        <taxon>Betaproteobacteria</taxon>
        <taxon>Burkholderiales</taxon>
        <taxon>Comamonadaceae</taxon>
        <taxon>Ottowia</taxon>
    </lineage>
</organism>
<dbReference type="InterPro" id="IPR021508">
    <property type="entry name" value="Gp17-like"/>
</dbReference>
<reference evidence="2" key="1">
    <citation type="journal article" date="2019" name="Int. J. Syst. Evol. Microbiol.">
        <title>The Global Catalogue of Microorganisms (GCM) 10K type strain sequencing project: providing services to taxonomists for standard genome sequencing and annotation.</title>
        <authorList>
            <consortium name="The Broad Institute Genomics Platform"/>
            <consortium name="The Broad Institute Genome Sequencing Center for Infectious Disease"/>
            <person name="Wu L."/>
            <person name="Ma J."/>
        </authorList>
    </citation>
    <scope>NUCLEOTIDE SEQUENCE [LARGE SCALE GENOMIC DNA]</scope>
    <source>
        <strain evidence="2">LMG 29247</strain>
    </source>
</reference>
<dbReference type="RefSeq" id="WP_147914167.1">
    <property type="nucleotide sequence ID" value="NZ_JBHUEJ010000002.1"/>
</dbReference>
<evidence type="ECO:0000313" key="2">
    <source>
        <dbReference type="Proteomes" id="UP001597304"/>
    </source>
</evidence>
<sequence>MAFEADFLAALKAQCPYVFAGMADATVPASKPYVVFTQVGGPVVNYVENSQPNLQQARIQVTVWAPTTLQANSISRAIERALRAATAFTARPLAAFDADHDPDTGRYGARQDFMCSYPDP</sequence>
<comment type="caution">
    <text evidence="1">The sequence shown here is derived from an EMBL/GenBank/DDBJ whole genome shotgun (WGS) entry which is preliminary data.</text>
</comment>
<protein>
    <submittedName>
        <fullName evidence="1">DUF3168 domain-containing protein</fullName>
    </submittedName>
</protein>
<accession>A0ABW4KPF7</accession>